<reference evidence="1" key="2">
    <citation type="submission" date="2023-06" db="EMBL/GenBank/DDBJ databases">
        <authorList>
            <consortium name="Lawrence Berkeley National Laboratory"/>
            <person name="Haridas S."/>
            <person name="Hensen N."/>
            <person name="Bonometti L."/>
            <person name="Westerberg I."/>
            <person name="Brannstrom I.O."/>
            <person name="Guillou S."/>
            <person name="Cros-Aarteil S."/>
            <person name="Calhoun S."/>
            <person name="Kuo A."/>
            <person name="Mondo S."/>
            <person name="Pangilinan J."/>
            <person name="Riley R."/>
            <person name="Labutti K."/>
            <person name="Andreopoulos B."/>
            <person name="Lipzen A."/>
            <person name="Chen C."/>
            <person name="Yanf M."/>
            <person name="Daum C."/>
            <person name="Ng V."/>
            <person name="Clum A."/>
            <person name="Steindorff A."/>
            <person name="Ohm R."/>
            <person name="Martin F."/>
            <person name="Silar P."/>
            <person name="Natvig D."/>
            <person name="Lalanne C."/>
            <person name="Gautier V."/>
            <person name="Ament-Velasquez S.L."/>
            <person name="Kruys A."/>
            <person name="Hutchinson M.I."/>
            <person name="Powell A.J."/>
            <person name="Barry K."/>
            <person name="Miller A.N."/>
            <person name="Grigoriev I.V."/>
            <person name="Debuchy R."/>
            <person name="Gladieux P."/>
            <person name="Thoren M.H."/>
            <person name="Johannesson H."/>
        </authorList>
    </citation>
    <scope>NUCLEOTIDE SEQUENCE</scope>
    <source>
        <strain evidence="1">CBS 168.71</strain>
    </source>
</reference>
<dbReference type="RefSeq" id="XP_062664890.1">
    <property type="nucleotide sequence ID" value="XM_062802076.1"/>
</dbReference>
<evidence type="ECO:0000313" key="2">
    <source>
        <dbReference type="Proteomes" id="UP001278766"/>
    </source>
</evidence>
<keyword evidence="2" id="KW-1185">Reference proteome</keyword>
<evidence type="ECO:0000313" key="1">
    <source>
        <dbReference type="EMBL" id="KAK3301376.1"/>
    </source>
</evidence>
<proteinExistence type="predicted"/>
<gene>
    <name evidence="1" type="ORF">B0H64DRAFT_37020</name>
</gene>
<reference evidence="1" key="1">
    <citation type="journal article" date="2023" name="Mol. Phylogenet. Evol.">
        <title>Genome-scale phylogeny and comparative genomics of the fungal order Sordariales.</title>
        <authorList>
            <person name="Hensen N."/>
            <person name="Bonometti L."/>
            <person name="Westerberg I."/>
            <person name="Brannstrom I.O."/>
            <person name="Guillou S."/>
            <person name="Cros-Aarteil S."/>
            <person name="Calhoun S."/>
            <person name="Haridas S."/>
            <person name="Kuo A."/>
            <person name="Mondo S."/>
            <person name="Pangilinan J."/>
            <person name="Riley R."/>
            <person name="LaButti K."/>
            <person name="Andreopoulos B."/>
            <person name="Lipzen A."/>
            <person name="Chen C."/>
            <person name="Yan M."/>
            <person name="Daum C."/>
            <person name="Ng V."/>
            <person name="Clum A."/>
            <person name="Steindorff A."/>
            <person name="Ohm R.A."/>
            <person name="Martin F."/>
            <person name="Silar P."/>
            <person name="Natvig D.O."/>
            <person name="Lalanne C."/>
            <person name="Gautier V."/>
            <person name="Ament-Velasquez S.L."/>
            <person name="Kruys A."/>
            <person name="Hutchinson M.I."/>
            <person name="Powell A.J."/>
            <person name="Barry K."/>
            <person name="Miller A.N."/>
            <person name="Grigoriev I.V."/>
            <person name="Debuchy R."/>
            <person name="Gladieux P."/>
            <person name="Hiltunen Thoren M."/>
            <person name="Johannesson H."/>
        </authorList>
    </citation>
    <scope>NUCLEOTIDE SEQUENCE</scope>
    <source>
        <strain evidence="1">CBS 168.71</strain>
    </source>
</reference>
<sequence length="162" mass="17839">MCAAQRSENPRTCPHRGVPLSAPVRTWFSRHICEALVVLGFQLHFSIVASCAPASSNLQGCTTPQSEPAELQPWELPPFLLPRRAAHTPSHCAFAYLVPDRDTKTVAKSRTYRTVPVPRPPPRPCRPCAFFWDCILCISLHAADDAPVISHSGLPGTLLHLQ</sequence>
<dbReference type="AlphaFoldDB" id="A0AAE0HRU3"/>
<accession>A0AAE0HRU3</accession>
<organism evidence="1 2">
    <name type="scientific">Chaetomium fimeti</name>
    <dbReference type="NCBI Taxonomy" id="1854472"/>
    <lineage>
        <taxon>Eukaryota</taxon>
        <taxon>Fungi</taxon>
        <taxon>Dikarya</taxon>
        <taxon>Ascomycota</taxon>
        <taxon>Pezizomycotina</taxon>
        <taxon>Sordariomycetes</taxon>
        <taxon>Sordariomycetidae</taxon>
        <taxon>Sordariales</taxon>
        <taxon>Chaetomiaceae</taxon>
        <taxon>Chaetomium</taxon>
    </lineage>
</organism>
<protein>
    <submittedName>
        <fullName evidence="1">Uncharacterized protein</fullName>
    </submittedName>
</protein>
<comment type="caution">
    <text evidence="1">The sequence shown here is derived from an EMBL/GenBank/DDBJ whole genome shotgun (WGS) entry which is preliminary data.</text>
</comment>
<dbReference type="EMBL" id="JAUEPN010000001">
    <property type="protein sequence ID" value="KAK3301376.1"/>
    <property type="molecule type" value="Genomic_DNA"/>
</dbReference>
<dbReference type="GeneID" id="87839024"/>
<dbReference type="Proteomes" id="UP001278766">
    <property type="component" value="Unassembled WGS sequence"/>
</dbReference>
<name>A0AAE0HRU3_9PEZI</name>